<feature type="repeat" description="TPR" evidence="3">
    <location>
        <begin position="283"/>
        <end position="316"/>
    </location>
</feature>
<dbReference type="PROSITE" id="PS50005">
    <property type="entry name" value="TPR"/>
    <property type="match status" value="5"/>
</dbReference>
<keyword evidence="2 3" id="KW-0802">TPR repeat</keyword>
<dbReference type="GeneID" id="65096335"/>
<dbReference type="PANTHER" id="PTHR44943:SF4">
    <property type="entry name" value="TPR REPEAT-CONTAINING PROTEIN MJ0798"/>
    <property type="match status" value="1"/>
</dbReference>
<dbReference type="Pfam" id="PF14559">
    <property type="entry name" value="TPR_19"/>
    <property type="match status" value="1"/>
</dbReference>
<dbReference type="InterPro" id="IPR011990">
    <property type="entry name" value="TPR-like_helical_dom_sf"/>
</dbReference>
<organism evidence="4 5">
    <name type="scientific">Methanospirillum purgamenti</name>
    <dbReference type="NCBI Taxonomy" id="2834276"/>
    <lineage>
        <taxon>Archaea</taxon>
        <taxon>Methanobacteriati</taxon>
        <taxon>Methanobacteriota</taxon>
        <taxon>Stenosarchaea group</taxon>
        <taxon>Methanomicrobia</taxon>
        <taxon>Methanomicrobiales</taxon>
        <taxon>Methanospirillaceae</taxon>
        <taxon>Methanospirillum</taxon>
    </lineage>
</organism>
<evidence type="ECO:0000256" key="2">
    <source>
        <dbReference type="ARBA" id="ARBA00022803"/>
    </source>
</evidence>
<dbReference type="SUPFAM" id="SSF48452">
    <property type="entry name" value="TPR-like"/>
    <property type="match status" value="2"/>
</dbReference>
<dbReference type="Gene3D" id="1.25.40.10">
    <property type="entry name" value="Tetratricopeptide repeat domain"/>
    <property type="match status" value="2"/>
</dbReference>
<keyword evidence="1" id="KW-0677">Repeat</keyword>
<feature type="repeat" description="TPR" evidence="3">
    <location>
        <begin position="215"/>
        <end position="248"/>
    </location>
</feature>
<sequence length="464" mass="53079">MGVFSKKEDDATKMLKKALSLELDGQYQDAIDILNKAILIEPKNQAIWISEVRIYEKLGFKDVAKEIIEKGLATYPNSGFLWELKGDWDFKGGEIQESILSFDKSLTIDPNNAPLWIKKSNAYIILEKYQETLEALNVCISIDPRNLDALSRKLLCFNKLGNYQEIIKMIDDALSENPKEPTLWCEKGYCLYKLGRKHESNKALENACFLNPNISKVYLEKGISLYNKKIYQSAIETFEIGLLLDPNNWIIWYHKGLCHLCLDQNKDAIDIFEKGLLIHPKSADLWARKGFSLINTNQFQEAYEALDISLSINPNNEIARREIEIVTIALENMGIKPGSWDPIIHLDKEDPIKHPYSQSNIMNVKNNDKNKSGTIPPLNTELSTLKRDKNKETRVTCKTCGHVYCYNNLDVMNNITKKIDNTARFFGSLANSPIGGRKSEDTIDYKRCQKCGSRNIISEIIYFD</sequence>
<dbReference type="InterPro" id="IPR051685">
    <property type="entry name" value="Ycf3/AcsC/BcsC/TPR_MFPF"/>
</dbReference>
<dbReference type="SMART" id="SM00028">
    <property type="entry name" value="TPR"/>
    <property type="match status" value="8"/>
</dbReference>
<evidence type="ECO:0000313" key="5">
    <source>
        <dbReference type="Proteomes" id="UP000680656"/>
    </source>
</evidence>
<reference evidence="4 5" key="1">
    <citation type="submission" date="2021-05" db="EMBL/GenBank/DDBJ databases">
        <title>A novel Methanospirillum isolate from a pyrite-forming mixed culture.</title>
        <authorList>
            <person name="Bunk B."/>
            <person name="Sproer C."/>
            <person name="Spring S."/>
            <person name="Pester M."/>
        </authorList>
    </citation>
    <scope>NUCLEOTIDE SEQUENCE [LARGE SCALE GENOMIC DNA]</scope>
    <source>
        <strain evidence="4 5">J.3.6.1-F.2.7.3</strain>
    </source>
</reference>
<gene>
    <name evidence="4" type="ORF">KHC33_04085</name>
</gene>
<feature type="repeat" description="TPR" evidence="3">
    <location>
        <begin position="249"/>
        <end position="282"/>
    </location>
</feature>
<evidence type="ECO:0000256" key="1">
    <source>
        <dbReference type="ARBA" id="ARBA00022737"/>
    </source>
</evidence>
<dbReference type="Proteomes" id="UP000680656">
    <property type="component" value="Chromosome"/>
</dbReference>
<evidence type="ECO:0000256" key="3">
    <source>
        <dbReference type="PROSITE-ProRule" id="PRU00339"/>
    </source>
</evidence>
<dbReference type="InterPro" id="IPR019734">
    <property type="entry name" value="TPR_rpt"/>
</dbReference>
<feature type="repeat" description="TPR" evidence="3">
    <location>
        <begin position="113"/>
        <end position="146"/>
    </location>
</feature>
<dbReference type="Pfam" id="PF13432">
    <property type="entry name" value="TPR_16"/>
    <property type="match status" value="1"/>
</dbReference>
<name>A0A8E7B3B8_9EURY</name>
<proteinExistence type="predicted"/>
<dbReference type="RefSeq" id="WP_214420492.1">
    <property type="nucleotide sequence ID" value="NZ_CP075546.1"/>
</dbReference>
<dbReference type="Pfam" id="PF13181">
    <property type="entry name" value="TPR_8"/>
    <property type="match status" value="2"/>
</dbReference>
<keyword evidence="5" id="KW-1185">Reference proteome</keyword>
<protein>
    <recommendedName>
        <fullName evidence="6">Tetratricopeptide repeat protein</fullName>
    </recommendedName>
</protein>
<dbReference type="EMBL" id="CP075546">
    <property type="protein sequence ID" value="QVV89702.1"/>
    <property type="molecule type" value="Genomic_DNA"/>
</dbReference>
<evidence type="ECO:0000313" key="4">
    <source>
        <dbReference type="EMBL" id="QVV89702.1"/>
    </source>
</evidence>
<accession>A0A8E7B3B8</accession>
<dbReference type="AlphaFoldDB" id="A0A8E7B3B8"/>
<evidence type="ECO:0008006" key="6">
    <source>
        <dbReference type="Google" id="ProtNLM"/>
    </source>
</evidence>
<feature type="repeat" description="TPR" evidence="3">
    <location>
        <begin position="11"/>
        <end position="44"/>
    </location>
</feature>
<dbReference type="PANTHER" id="PTHR44943">
    <property type="entry name" value="CELLULOSE SYNTHASE OPERON PROTEIN C"/>
    <property type="match status" value="1"/>
</dbReference>
<dbReference type="KEGG" id="mrtj:KHC33_04085"/>